<accession>A0A9W9CWB5</accession>
<dbReference type="EMBL" id="JAPEVB010000003">
    <property type="protein sequence ID" value="KAJ4391382.1"/>
    <property type="molecule type" value="Genomic_DNA"/>
</dbReference>
<keyword evidence="3" id="KW-1185">Reference proteome</keyword>
<reference evidence="2" key="1">
    <citation type="submission" date="2022-10" db="EMBL/GenBank/DDBJ databases">
        <title>Tapping the CABI collections for fungal endophytes: first genome assemblies for Collariella, Neodidymelliopsis, Ascochyta clinopodiicola, Didymella pomorum, Didymosphaeria variabile, Neocosmospora piperis and Neocucurbitaria cava.</title>
        <authorList>
            <person name="Hill R."/>
        </authorList>
    </citation>
    <scope>NUCLEOTIDE SEQUENCE</scope>
    <source>
        <strain evidence="2">IMI 355082</strain>
    </source>
</reference>
<dbReference type="PANTHER" id="PTHR33112">
    <property type="entry name" value="DOMAIN PROTEIN, PUTATIVE-RELATED"/>
    <property type="match status" value="1"/>
</dbReference>
<sequence length="743" mass="82908">MSPAEGPVTTICTRCRDALCLPRQNSDSAGYTPVAKYDFLYTTSHTFEPHDSHDGTCGFYVFLLGVMQSNEVTAMVRDQIGLEEQVRSIQPPFVMYADLWFRDNFSDRDSEQETDEQPDECLLMGSLYFPLGPGLVERQWRGGYLCFPLTKPLGPYLSAPHLPLPLAGHALDPDQVSLMKDHLAKCEASCGYSSEDAMSTFLPERLVDVRGTQPRVVQSATLSRDAMTLTDLRYLTLSYCWGDGTQLKLTRGTAPALHTGFSLDATSGTQRDTIALARALDIPFVWIDALCIQQGDEDDWTRESSLMHKIYGHSYVTVCSLTSASCREGYLAREWPQVVVPSEGGCYMLRSWMCSPSLPDGRRLAEQCRVTSQWGRRAWTFQEEALSPRRIYFTRLGMHFSCIHPEDVCESSYPSLASGLTEMSLDTEGPQLDTVSHKSKEKYEAWYSEVVPSYSRRQVTNSADWLPALSGLAQRFAFTLHDNSVTHNKLDYVAGLWKSDLVSGLFWSWLRPPVHSLHLLLEALDGPFASPASYICPSWSWVGRGHIYGVWAGGGTGFIGRGPRPRPFNDLPGAWTVQPAYIGLDVQIQQASADPYGQISSASLRLATHAYDLFQCEHPSLLHEGGRRYVSHGPKSLVNPIHRFHLDEDTQCSIIFDWAVQSPEEDLGQLLLVLVGTLSATSRSYQRGEAFGLVVHPSRCAEGKYLRVGTFGYRDKVKGRPADEHILGWVSEEASDGIYMLEA</sequence>
<name>A0A9W9CWB5_9PEZI</name>
<evidence type="ECO:0000313" key="2">
    <source>
        <dbReference type="EMBL" id="KAJ4391382.1"/>
    </source>
</evidence>
<protein>
    <recommendedName>
        <fullName evidence="1">Heterokaryon incompatibility domain-containing protein</fullName>
    </recommendedName>
</protein>
<dbReference type="PANTHER" id="PTHR33112:SF16">
    <property type="entry name" value="HETEROKARYON INCOMPATIBILITY DOMAIN-CONTAINING PROTEIN"/>
    <property type="match status" value="1"/>
</dbReference>
<comment type="caution">
    <text evidence="2">The sequence shown here is derived from an EMBL/GenBank/DDBJ whole genome shotgun (WGS) entry which is preliminary data.</text>
</comment>
<feature type="domain" description="Heterokaryon incompatibility" evidence="1">
    <location>
        <begin position="234"/>
        <end position="383"/>
    </location>
</feature>
<dbReference type="InterPro" id="IPR010730">
    <property type="entry name" value="HET"/>
</dbReference>
<organism evidence="2 3">
    <name type="scientific">Gnomoniopsis smithogilvyi</name>
    <dbReference type="NCBI Taxonomy" id="1191159"/>
    <lineage>
        <taxon>Eukaryota</taxon>
        <taxon>Fungi</taxon>
        <taxon>Dikarya</taxon>
        <taxon>Ascomycota</taxon>
        <taxon>Pezizomycotina</taxon>
        <taxon>Sordariomycetes</taxon>
        <taxon>Sordariomycetidae</taxon>
        <taxon>Diaporthales</taxon>
        <taxon>Gnomoniaceae</taxon>
        <taxon>Gnomoniopsis</taxon>
    </lineage>
</organism>
<dbReference type="Proteomes" id="UP001140453">
    <property type="component" value="Unassembled WGS sequence"/>
</dbReference>
<proteinExistence type="predicted"/>
<dbReference type="AlphaFoldDB" id="A0A9W9CWB5"/>
<evidence type="ECO:0000259" key="1">
    <source>
        <dbReference type="Pfam" id="PF06985"/>
    </source>
</evidence>
<dbReference type="Pfam" id="PF06985">
    <property type="entry name" value="HET"/>
    <property type="match status" value="1"/>
</dbReference>
<dbReference type="OrthoDB" id="2958217at2759"/>
<evidence type="ECO:0000313" key="3">
    <source>
        <dbReference type="Proteomes" id="UP001140453"/>
    </source>
</evidence>
<gene>
    <name evidence="2" type="ORF">N0V93_004999</name>
</gene>